<dbReference type="EMBL" id="ACEC01000124">
    <property type="protein sequence ID" value="EEG28877.1"/>
    <property type="molecule type" value="Genomic_DNA"/>
</dbReference>
<proteinExistence type="predicted"/>
<dbReference type="GO" id="GO:0016798">
    <property type="term" value="F:hydrolase activity, acting on glycosyl bonds"/>
    <property type="evidence" value="ECO:0007669"/>
    <property type="project" value="UniProtKB-KW"/>
</dbReference>
<dbReference type="eggNOG" id="COG2730">
    <property type="taxonomic scope" value="Bacteria"/>
</dbReference>
<dbReference type="Pfam" id="PF07554">
    <property type="entry name" value="FIVAR"/>
    <property type="match status" value="2"/>
</dbReference>
<keyword evidence="7" id="KW-1185">Reference proteome</keyword>
<evidence type="ECO:0000259" key="5">
    <source>
        <dbReference type="PROSITE" id="PS50022"/>
    </source>
</evidence>
<feature type="domain" description="F5/8 type C" evidence="5">
    <location>
        <begin position="179"/>
        <end position="321"/>
    </location>
</feature>
<evidence type="ECO:0000256" key="2">
    <source>
        <dbReference type="SAM" id="MobiDB-lite"/>
    </source>
</evidence>
<feature type="signal peptide" evidence="4">
    <location>
        <begin position="1"/>
        <end position="27"/>
    </location>
</feature>
<reference evidence="6 7" key="2">
    <citation type="submission" date="2009-02" db="EMBL/GenBank/DDBJ databases">
        <title>Draft genome sequence of Clostridium methylpentosum (DSM 5476).</title>
        <authorList>
            <person name="Sudarsanam P."/>
            <person name="Ley R."/>
            <person name="Guruge J."/>
            <person name="Turnbaugh P.J."/>
            <person name="Mahowald M."/>
            <person name="Liep D."/>
            <person name="Gordon J."/>
        </authorList>
    </citation>
    <scope>NUCLEOTIDE SEQUENCE [LARGE SCALE GENOMIC DNA]</scope>
    <source>
        <strain evidence="6 7">DSM 5476</strain>
    </source>
</reference>
<dbReference type="InterPro" id="IPR000421">
    <property type="entry name" value="FA58C"/>
</dbReference>
<keyword evidence="1" id="KW-0326">Glycosidase</keyword>
<dbReference type="STRING" id="537013.CLOSTMETH_03564"/>
<dbReference type="HOGENOM" id="CLU_262275_0_0_9"/>
<accession>C0EI69</accession>
<organism evidence="6 7">
    <name type="scientific">[Clostridium] methylpentosum DSM 5476</name>
    <dbReference type="NCBI Taxonomy" id="537013"/>
    <lineage>
        <taxon>Bacteria</taxon>
        <taxon>Bacillati</taxon>
        <taxon>Bacillota</taxon>
        <taxon>Clostridia</taxon>
        <taxon>Eubacteriales</taxon>
        <taxon>Oscillospiraceae</taxon>
        <taxon>Oscillospiraceae incertae sedis</taxon>
    </lineage>
</organism>
<feature type="chain" id="PRO_5002895726" evidence="4">
    <location>
        <begin position="28"/>
        <end position="1564"/>
    </location>
</feature>
<dbReference type="eggNOG" id="COG3669">
    <property type="taxonomic scope" value="Bacteria"/>
</dbReference>
<comment type="caution">
    <text evidence="6">The sequence shown here is derived from an EMBL/GenBank/DDBJ whole genome shotgun (WGS) entry which is preliminary data.</text>
</comment>
<dbReference type="eggNOG" id="COG3250">
    <property type="taxonomic scope" value="Bacteria"/>
</dbReference>
<keyword evidence="3" id="KW-0472">Membrane</keyword>
<keyword evidence="1" id="KW-0378">Hydrolase</keyword>
<protein>
    <submittedName>
        <fullName evidence="6">F5/8 type C domain protein</fullName>
    </submittedName>
</protein>
<gene>
    <name evidence="6" type="ORF">CLOSTMETH_03564</name>
</gene>
<keyword evidence="3" id="KW-1133">Transmembrane helix</keyword>
<feature type="region of interest" description="Disordered" evidence="2">
    <location>
        <begin position="1517"/>
        <end position="1539"/>
    </location>
</feature>
<evidence type="ECO:0000256" key="4">
    <source>
        <dbReference type="SAM" id="SignalP"/>
    </source>
</evidence>
<evidence type="ECO:0000256" key="1">
    <source>
        <dbReference type="ARBA" id="ARBA00023295"/>
    </source>
</evidence>
<dbReference type="InterPro" id="IPR053161">
    <property type="entry name" value="Ulvan_degrading_GH"/>
</dbReference>
<dbReference type="Gene3D" id="2.60.120.260">
    <property type="entry name" value="Galactose-binding domain-like"/>
    <property type="match status" value="3"/>
</dbReference>
<dbReference type="eggNOG" id="COG1196">
    <property type="taxonomic scope" value="Bacteria"/>
</dbReference>
<dbReference type="PROSITE" id="PS50022">
    <property type="entry name" value="FA58C_3"/>
    <property type="match status" value="3"/>
</dbReference>
<feature type="transmembrane region" description="Helical" evidence="3">
    <location>
        <begin position="1541"/>
        <end position="1559"/>
    </location>
</feature>
<sequence>MKLKRIISSMLAAVLLLGTLQVLPAGAAENARYAEFENPSIDYKSRPLWFWNVFGDSATMDKQRLIDTVNGSLESGYSGFGILPYGQGGYLGDDYFDMYRTVLEACKKNGMKLNLYDENGFPSGPAGGLFQQTYPEDTSKALYKTEKEVTGPVKGKMAVDLGTENEPLMGAVAMNVDTKEIIELTAVSEEMQQTSFTTTASSYFTLLPGYTADMATDGNPATRWNAGDRSGNDEWLQLEFEQPVTFDSAVISEAYDRTTSYHIQYWDGSGWVNASEGNTIGASKTDSFAPVTSNKVRLYIDTIVDPDVNSVTIWEFDLQKDGQSVLRTGGDCVNYDLGEGTWKVMAFNLRRDGNSFCDYLDAEDVRKFISITHDAYYDQFAEYFGDVIDMTFYDEPALWRSNTWTEKYNEKFEEEYGFDPVKYYPALWYDIGEDTAFARSTLFDFRAELFADSWTKTLADWCDEHNIDLTGHVGEEELINPTNTVGDLMKAFRSQDIPGIDEVIFYGRISRALKVVSSSANNWDKQKVMVEIHGADDNLDIPTLYRDVMDHFAKGINLMVPHAVWYTPYGAGFMNPELSYRDPYWGPALPDYNDFIGRSASILQQEGQHVADIGVLYPIDSLHNGFVFDGGYDPYKGGVTPQAEWNYMDLGEMLSLDIRRDFTYLHPDIIDERCSVEGDTFKLNNEVNYEQYKVILLPGCDTISVSNLEKIKEFYDGGGLVIGTRQLPYQSSEQGQSARVVELIKEMFGVDPRSSTGPIYTSSSQYEVQWMGDTIGLEPWKAGDDDLGTRWESNGSTNEWLEVNFAQPQQIAKAVISEYAKAVTSYRLEYWDEASQDWVSLADGSSIGSKKTHEFDAVTASKVRLSIPSAANRISISEFRLYGPDGGDLIFPESISNNNAVYLPNASAKTLEAALDSTGMQYDVQFDDNPSVTGGNLSYLHKVVDGADYYYIANSSDNSLNTTVTLRGTLDSPAVWNPHNGEKYSVPAVHTTENGEAVTKVNLRISPVQALFLVDDSSAPEKLFTDSLSQALETARQIDADKATPASYALVSHLMQRAEKLLADSSATQEQIDACESQLREAVAQIAYLNLAYQKPVTVSSSLDGNNFHQSYLTDGNHKTMYSSSGNTGVQHEEWAVIDLGAPSQISRVDLVPRSDSPYEGLFYPIDFQIQVSEDNEQWTTVSTIQNESLPTDCLPRTYTFDQVTARYVRVLATKLNVHPGIDPNYRFQLSEIEVYGPQAAASDTDKTILSYVLEYARQVIDEGGTDNLIPLVQAKFNSAFHNALVVQADPASTQQQVDQAWVMLLNAIHMLDFVKGDKAALGASITAAQGLNPDDYQDASAMLQALDQAVKVYEDENALQSEVDAAREALDREVSALVLKDKTELIVLLGQADTLEQDRFVESGWTEFETAREAARQVLDNPKSTQQQIDAAADSLLQAMLGLRYKADKNLLQSVYDEASAIDLNGYSGEPLERFLQAKADAAKLLEDDTLTAKEGQSLVDGAAQALRKAIDSLTNPDAAPVEGDAETQSNSSAPKTGDASASAVALMLLTAAAAVVLKKRRR</sequence>
<dbReference type="Gene3D" id="1.20.1270.90">
    <property type="entry name" value="AF1782-like"/>
    <property type="match status" value="2"/>
</dbReference>
<dbReference type="Pfam" id="PF00754">
    <property type="entry name" value="F5_F8_type_C"/>
    <property type="match status" value="3"/>
</dbReference>
<keyword evidence="3" id="KW-0812">Transmembrane</keyword>
<evidence type="ECO:0000313" key="7">
    <source>
        <dbReference type="Proteomes" id="UP000003340"/>
    </source>
</evidence>
<keyword evidence="4" id="KW-0732">Signal</keyword>
<dbReference type="InterPro" id="IPR008979">
    <property type="entry name" value="Galactose-bd-like_sf"/>
</dbReference>
<dbReference type="PANTHER" id="PTHR36848:SF2">
    <property type="entry name" value="SECRETED PROTEIN"/>
    <property type="match status" value="1"/>
</dbReference>
<evidence type="ECO:0000256" key="3">
    <source>
        <dbReference type="SAM" id="Phobius"/>
    </source>
</evidence>
<name>C0EI69_9FIRM</name>
<dbReference type="PANTHER" id="PTHR36848">
    <property type="entry name" value="DNA-BINDING PROTEIN (PUTATIVE SECRETED PROTEIN)-RELATED"/>
    <property type="match status" value="1"/>
</dbReference>
<dbReference type="Proteomes" id="UP000003340">
    <property type="component" value="Unassembled WGS sequence"/>
</dbReference>
<dbReference type="Pfam" id="PF17132">
    <property type="entry name" value="Glyco_hydro_106"/>
    <property type="match status" value="1"/>
</dbReference>
<reference evidence="6 7" key="1">
    <citation type="submission" date="2009-01" db="EMBL/GenBank/DDBJ databases">
        <authorList>
            <person name="Fulton L."/>
            <person name="Clifton S."/>
            <person name="Fulton B."/>
            <person name="Xu J."/>
            <person name="Minx P."/>
            <person name="Pepin K.H."/>
            <person name="Johnson M."/>
            <person name="Bhonagiri V."/>
            <person name="Nash W.E."/>
            <person name="Mardis E.R."/>
            <person name="Wilson R.K."/>
        </authorList>
    </citation>
    <scope>NUCLEOTIDE SEQUENCE [LARGE SCALE GENOMIC DNA]</scope>
    <source>
        <strain evidence="6 7">DSM 5476</strain>
    </source>
</reference>
<dbReference type="SUPFAM" id="SSF49785">
    <property type="entry name" value="Galactose-binding domain-like"/>
    <property type="match status" value="3"/>
</dbReference>
<evidence type="ECO:0000313" key="6">
    <source>
        <dbReference type="EMBL" id="EEG28877.1"/>
    </source>
</evidence>
<feature type="domain" description="F5/8 type C" evidence="5">
    <location>
        <begin position="743"/>
        <end position="884"/>
    </location>
</feature>
<feature type="domain" description="F5/8 type C" evidence="5">
    <location>
        <begin position="1083"/>
        <end position="1238"/>
    </location>
</feature>
<dbReference type="Gene3D" id="1.20.1270.70">
    <property type="entry name" value="Designed single chain three-helix bundle"/>
    <property type="match status" value="1"/>
</dbReference>